<evidence type="ECO:0000256" key="1">
    <source>
        <dbReference type="ARBA" id="ARBA00008023"/>
    </source>
</evidence>
<dbReference type="PANTHER" id="PTHR11067">
    <property type="entry name" value="INOSINE TRIPHOSPHATE PYROPHOSPHATASE/HAM1 PROTEIN"/>
    <property type="match status" value="1"/>
</dbReference>
<proteinExistence type="inferred from homology"/>
<dbReference type="Gene3D" id="3.90.950.10">
    <property type="match status" value="1"/>
</dbReference>
<evidence type="ECO:0000313" key="4">
    <source>
        <dbReference type="Proteomes" id="UP001500979"/>
    </source>
</evidence>
<dbReference type="CDD" id="cd00515">
    <property type="entry name" value="HAM1"/>
    <property type="match status" value="1"/>
</dbReference>
<comment type="similarity">
    <text evidence="1">Belongs to the HAM1 NTPase family.</text>
</comment>
<dbReference type="PANTHER" id="PTHR11067:SF9">
    <property type="entry name" value="INOSINE TRIPHOSPHATE PYROPHOSPHATASE"/>
    <property type="match status" value="1"/>
</dbReference>
<reference evidence="3 4" key="1">
    <citation type="journal article" date="2019" name="Int. J. Syst. Evol. Microbiol.">
        <title>The Global Catalogue of Microorganisms (GCM) 10K type strain sequencing project: providing services to taxonomists for standard genome sequencing and annotation.</title>
        <authorList>
            <consortium name="The Broad Institute Genomics Platform"/>
            <consortium name="The Broad Institute Genome Sequencing Center for Infectious Disease"/>
            <person name="Wu L."/>
            <person name="Ma J."/>
        </authorList>
    </citation>
    <scope>NUCLEOTIDE SEQUENCE [LARGE SCALE GENOMIC DNA]</scope>
    <source>
        <strain evidence="3 4">JCM 9383</strain>
    </source>
</reference>
<keyword evidence="4" id="KW-1185">Reference proteome</keyword>
<dbReference type="Proteomes" id="UP001500979">
    <property type="component" value="Unassembled WGS sequence"/>
</dbReference>
<accession>A0ABN3V6U9</accession>
<organism evidence="3 4">
    <name type="scientific">Saccharopolyspora taberi</name>
    <dbReference type="NCBI Taxonomy" id="60895"/>
    <lineage>
        <taxon>Bacteria</taxon>
        <taxon>Bacillati</taxon>
        <taxon>Actinomycetota</taxon>
        <taxon>Actinomycetes</taxon>
        <taxon>Pseudonocardiales</taxon>
        <taxon>Pseudonocardiaceae</taxon>
        <taxon>Saccharopolyspora</taxon>
    </lineage>
</organism>
<dbReference type="RefSeq" id="WP_344678513.1">
    <property type="nucleotide sequence ID" value="NZ_BAAAUX010000006.1"/>
</dbReference>
<dbReference type="InterPro" id="IPR029001">
    <property type="entry name" value="ITPase-like_fam"/>
</dbReference>
<sequence>MIESISLITGNESKAREYSGLLGFEVAAVKEDLVEIQSLDVVEVVKHKALDAYSKLRGPVMVDDTGLALDAWNGLPGALVTWFLGSVGVQGILEMAAQVTDRACTVTTALGYADEKGARVFTGSLRGTVATEPRGDNGFGYDPIFVPEGGVLTYAEMTSEQKLGVSQRRAAVASLRDWLSAG</sequence>
<name>A0ABN3V6U9_9PSEU</name>
<keyword evidence="2" id="KW-0378">Hydrolase</keyword>
<dbReference type="InterPro" id="IPR002637">
    <property type="entry name" value="RdgB/HAM1"/>
</dbReference>
<evidence type="ECO:0000256" key="2">
    <source>
        <dbReference type="ARBA" id="ARBA00022801"/>
    </source>
</evidence>
<dbReference type="SUPFAM" id="SSF52972">
    <property type="entry name" value="ITPase-like"/>
    <property type="match status" value="1"/>
</dbReference>
<gene>
    <name evidence="3" type="ORF">GCM10010470_13050</name>
</gene>
<dbReference type="EMBL" id="BAAAUX010000006">
    <property type="protein sequence ID" value="GAA2780622.1"/>
    <property type="molecule type" value="Genomic_DNA"/>
</dbReference>
<evidence type="ECO:0000313" key="3">
    <source>
        <dbReference type="EMBL" id="GAA2780622.1"/>
    </source>
</evidence>
<comment type="caution">
    <text evidence="3">The sequence shown here is derived from an EMBL/GenBank/DDBJ whole genome shotgun (WGS) entry which is preliminary data.</text>
</comment>
<protein>
    <submittedName>
        <fullName evidence="3">XTP/dITP diphosphatase</fullName>
    </submittedName>
</protein>
<dbReference type="Pfam" id="PF01725">
    <property type="entry name" value="Ham1p_like"/>
    <property type="match status" value="1"/>
</dbReference>